<organism evidence="1 2">
    <name type="scientific">Pluteus cervinus</name>
    <dbReference type="NCBI Taxonomy" id="181527"/>
    <lineage>
        <taxon>Eukaryota</taxon>
        <taxon>Fungi</taxon>
        <taxon>Dikarya</taxon>
        <taxon>Basidiomycota</taxon>
        <taxon>Agaricomycotina</taxon>
        <taxon>Agaricomycetes</taxon>
        <taxon>Agaricomycetidae</taxon>
        <taxon>Agaricales</taxon>
        <taxon>Pluteineae</taxon>
        <taxon>Pluteaceae</taxon>
        <taxon>Pluteus</taxon>
    </lineage>
</organism>
<dbReference type="Proteomes" id="UP000308600">
    <property type="component" value="Unassembled WGS sequence"/>
</dbReference>
<dbReference type="EMBL" id="ML208612">
    <property type="protein sequence ID" value="TFK62014.1"/>
    <property type="molecule type" value="Genomic_DNA"/>
</dbReference>
<evidence type="ECO:0000313" key="1">
    <source>
        <dbReference type="EMBL" id="TFK62014.1"/>
    </source>
</evidence>
<evidence type="ECO:0000313" key="2">
    <source>
        <dbReference type="Proteomes" id="UP000308600"/>
    </source>
</evidence>
<protein>
    <submittedName>
        <fullName evidence="1">Uncharacterized protein</fullName>
    </submittedName>
</protein>
<reference evidence="1 2" key="1">
    <citation type="journal article" date="2019" name="Nat. Ecol. Evol.">
        <title>Megaphylogeny resolves global patterns of mushroom evolution.</title>
        <authorList>
            <person name="Varga T."/>
            <person name="Krizsan K."/>
            <person name="Foldi C."/>
            <person name="Dima B."/>
            <person name="Sanchez-Garcia M."/>
            <person name="Sanchez-Ramirez S."/>
            <person name="Szollosi G.J."/>
            <person name="Szarkandi J.G."/>
            <person name="Papp V."/>
            <person name="Albert L."/>
            <person name="Andreopoulos W."/>
            <person name="Angelini C."/>
            <person name="Antonin V."/>
            <person name="Barry K.W."/>
            <person name="Bougher N.L."/>
            <person name="Buchanan P."/>
            <person name="Buyck B."/>
            <person name="Bense V."/>
            <person name="Catcheside P."/>
            <person name="Chovatia M."/>
            <person name="Cooper J."/>
            <person name="Damon W."/>
            <person name="Desjardin D."/>
            <person name="Finy P."/>
            <person name="Geml J."/>
            <person name="Haridas S."/>
            <person name="Hughes K."/>
            <person name="Justo A."/>
            <person name="Karasinski D."/>
            <person name="Kautmanova I."/>
            <person name="Kiss B."/>
            <person name="Kocsube S."/>
            <person name="Kotiranta H."/>
            <person name="LaButti K.M."/>
            <person name="Lechner B.E."/>
            <person name="Liimatainen K."/>
            <person name="Lipzen A."/>
            <person name="Lukacs Z."/>
            <person name="Mihaltcheva S."/>
            <person name="Morgado L.N."/>
            <person name="Niskanen T."/>
            <person name="Noordeloos M.E."/>
            <person name="Ohm R.A."/>
            <person name="Ortiz-Santana B."/>
            <person name="Ovrebo C."/>
            <person name="Racz N."/>
            <person name="Riley R."/>
            <person name="Savchenko A."/>
            <person name="Shiryaev A."/>
            <person name="Soop K."/>
            <person name="Spirin V."/>
            <person name="Szebenyi C."/>
            <person name="Tomsovsky M."/>
            <person name="Tulloss R.E."/>
            <person name="Uehling J."/>
            <person name="Grigoriev I.V."/>
            <person name="Vagvolgyi C."/>
            <person name="Papp T."/>
            <person name="Martin F.M."/>
            <person name="Miettinen O."/>
            <person name="Hibbett D.S."/>
            <person name="Nagy L.G."/>
        </authorList>
    </citation>
    <scope>NUCLEOTIDE SEQUENCE [LARGE SCALE GENOMIC DNA]</scope>
    <source>
        <strain evidence="1 2">NL-1719</strain>
    </source>
</reference>
<gene>
    <name evidence="1" type="ORF">BDN72DRAFT_964827</name>
</gene>
<accession>A0ACD3A9L0</accession>
<sequence>MSAFHNSVLPTSHYNCTVNNNNMIIHAQSVNVIDHQPSRCEQLPLIKVDLVRHKGKSQQAQEDQDIQARNEKMSRAEAEQDSENKDEAPPPKKPRKDKTPAPSLDDEEMVLASQLGPPDIPKGGEEESRPALGDGAEAMVVDKDLEEDDDNVQTKEDFELKPNGALIVKEGPVTEAPKRKRDASKKSSSEEGLTPTRSTSGKVVQSRFEGNLRNLAIQSKSFMRLRIFSKTPFPPADPVERTKFGWSVIQEAANNSPDKQVFQPLLAQVSMDCSLKQDMITFAGYTRGAVTLAISGKARDQVKEHYNLDAMGDEEIVASVAWLLKDGNFKHNNIDINKQTYEKLTPFENSIFLKILRSQFLSTRPKAQKTDALTTAFLKKEQAIPIVLIILAVTAVEHALTEFRSGVQVKSPFKEDGAALRFNHFMSVWKPLEKTNWAKKFPSRMFNRLMKGDNPAPAAESKELEDIDISELEKKAAMAEEEY</sequence>
<proteinExistence type="predicted"/>
<name>A0ACD3A9L0_9AGAR</name>
<keyword evidence="2" id="KW-1185">Reference proteome</keyword>